<name>C5CJK1_VARPS</name>
<dbReference type="Gene3D" id="1.10.30.50">
    <property type="match status" value="1"/>
</dbReference>
<keyword evidence="1" id="KW-0255">Endonuclease</keyword>
<gene>
    <name evidence="1" type="ordered locus">Vapar_2428</name>
</gene>
<dbReference type="GO" id="GO:0004519">
    <property type="term" value="F:endonuclease activity"/>
    <property type="evidence" value="ECO:0007669"/>
    <property type="project" value="UniProtKB-KW"/>
</dbReference>
<dbReference type="EMBL" id="CP001635">
    <property type="protein sequence ID" value="ACS19054.1"/>
    <property type="molecule type" value="Genomic_DNA"/>
</dbReference>
<dbReference type="STRING" id="543728.Vapar_2428"/>
<proteinExistence type="predicted"/>
<dbReference type="eggNOG" id="COG1403">
    <property type="taxonomic scope" value="Bacteria"/>
</dbReference>
<keyword evidence="1" id="KW-0378">Hydrolase</keyword>
<dbReference type="AlphaFoldDB" id="C5CJK1"/>
<dbReference type="KEGG" id="vap:Vapar_2428"/>
<dbReference type="CDD" id="cd00085">
    <property type="entry name" value="HNHc"/>
    <property type="match status" value="1"/>
</dbReference>
<keyword evidence="1" id="KW-0540">Nuclease</keyword>
<accession>C5CJK1</accession>
<dbReference type="InterPro" id="IPR003615">
    <property type="entry name" value="HNH_nuc"/>
</dbReference>
<dbReference type="OrthoDB" id="9802901at2"/>
<dbReference type="HOGENOM" id="CLU_140063_1_0_4"/>
<reference evidence="1" key="1">
    <citation type="submission" date="2009-06" db="EMBL/GenBank/DDBJ databases">
        <title>Complete sequence of chromosome 1 of Variovorax paradoxus S110.</title>
        <authorList>
            <consortium name="US DOE Joint Genome Institute"/>
            <person name="Lucas S."/>
            <person name="Copeland A."/>
            <person name="Lapidus A."/>
            <person name="Glavina del Rio T."/>
            <person name="Tice H."/>
            <person name="Bruce D."/>
            <person name="Goodwin L."/>
            <person name="Pitluck S."/>
            <person name="Chertkov O."/>
            <person name="Brettin T."/>
            <person name="Detter J.C."/>
            <person name="Han C."/>
            <person name="Larimer F."/>
            <person name="Land M."/>
            <person name="Hauser L."/>
            <person name="Kyrpides N."/>
            <person name="Ovchinnikova G."/>
            <person name="Orwin P."/>
            <person name="Leadbetter J.R."/>
            <person name="Spain J.C."/>
            <person name="Han J.I."/>
        </authorList>
    </citation>
    <scope>NUCLEOTIDE SEQUENCE</scope>
    <source>
        <strain evidence="1">S110</strain>
    </source>
</reference>
<organism evidence="1">
    <name type="scientific">Variovorax paradoxus (strain S110)</name>
    <dbReference type="NCBI Taxonomy" id="543728"/>
    <lineage>
        <taxon>Bacteria</taxon>
        <taxon>Pseudomonadati</taxon>
        <taxon>Pseudomonadota</taxon>
        <taxon>Betaproteobacteria</taxon>
        <taxon>Burkholderiales</taxon>
        <taxon>Comamonadaceae</taxon>
        <taxon>Variovorax</taxon>
    </lineage>
</organism>
<evidence type="ECO:0000313" key="1">
    <source>
        <dbReference type="EMBL" id="ACS19054.1"/>
    </source>
</evidence>
<sequence length="144" mass="16214">MKLTKAQRATLREMFGGRCSYCGCDLGDRWHADHFEHVERKMKWATAPNGSRRLVATGEVHRPERDTLENMMPSCAPCNIDKHSMTLEDWRGKLQNAVAVLSRNQPTFRHAMRFGLVQETGAKVEFYFERAAASTGRGEGGEGA</sequence>
<protein>
    <submittedName>
        <fullName evidence="1">HNH endonuclease</fullName>
    </submittedName>
</protein>